<dbReference type="RefSeq" id="WP_184205956.1">
    <property type="nucleotide sequence ID" value="NZ_JACHIF010000001.1"/>
</dbReference>
<accession>A0A7W8DP60</accession>
<name>A0A7W8DP60_9BACT</name>
<comment type="caution">
    <text evidence="1">The sequence shown here is derived from an EMBL/GenBank/DDBJ whole genome shotgun (WGS) entry which is preliminary data.</text>
</comment>
<proteinExistence type="predicted"/>
<dbReference type="Proteomes" id="UP000534294">
    <property type="component" value="Unassembled WGS sequence"/>
</dbReference>
<protein>
    <submittedName>
        <fullName evidence="1">Uncharacterized protein</fullName>
    </submittedName>
</protein>
<sequence length="251" mass="27632">MSDYKPKSPRIEQYLANAERLLNSSQRLHAETLIQRSPVPIPEDPAEQFALTVENLFHADEIVELKAARPKFGASKTVPSGPDLRRRAEDWIQIAQSGSLEAILGEHQGAFMRINPVKGTGPGSGAQGVTKDSDIARFDHLLIEHDAFPLAVQVSLLAALALPICVIVASGGNSIHGWVKLSASNAEEYTHKAQEIHKTLRLYFGFDPSTGNPSRLSRVPGIWRREAGQPAQRQRLLYLNPTPDFNPIAEH</sequence>
<dbReference type="EMBL" id="JACHIF010000001">
    <property type="protein sequence ID" value="MBB5036785.1"/>
    <property type="molecule type" value="Genomic_DNA"/>
</dbReference>
<organism evidence="1 2">
    <name type="scientific">Prosthecobacter dejongeii</name>
    <dbReference type="NCBI Taxonomy" id="48465"/>
    <lineage>
        <taxon>Bacteria</taxon>
        <taxon>Pseudomonadati</taxon>
        <taxon>Verrucomicrobiota</taxon>
        <taxon>Verrucomicrobiia</taxon>
        <taxon>Verrucomicrobiales</taxon>
        <taxon>Verrucomicrobiaceae</taxon>
        <taxon>Prosthecobacter</taxon>
    </lineage>
</organism>
<keyword evidence="2" id="KW-1185">Reference proteome</keyword>
<gene>
    <name evidence="1" type="ORF">HNQ64_001019</name>
</gene>
<evidence type="ECO:0000313" key="2">
    <source>
        <dbReference type="Proteomes" id="UP000534294"/>
    </source>
</evidence>
<dbReference type="AlphaFoldDB" id="A0A7W8DP60"/>
<evidence type="ECO:0000313" key="1">
    <source>
        <dbReference type="EMBL" id="MBB5036785.1"/>
    </source>
</evidence>
<reference evidence="1 2" key="1">
    <citation type="submission" date="2020-08" db="EMBL/GenBank/DDBJ databases">
        <title>Genomic Encyclopedia of Type Strains, Phase IV (KMG-IV): sequencing the most valuable type-strain genomes for metagenomic binning, comparative biology and taxonomic classification.</title>
        <authorList>
            <person name="Goeker M."/>
        </authorList>
    </citation>
    <scope>NUCLEOTIDE SEQUENCE [LARGE SCALE GENOMIC DNA]</scope>
    <source>
        <strain evidence="1 2">DSM 12251</strain>
    </source>
</reference>